<evidence type="ECO:0008006" key="3">
    <source>
        <dbReference type="Google" id="ProtNLM"/>
    </source>
</evidence>
<gene>
    <name evidence="2" type="ORF">LCGC14_1523500</name>
</gene>
<sequence length="411" mass="45888">MTTCFKGLERSIHNYKDYEVEEMNSYASTDSDAANMEKPTLITSLDGTKKWTILTITPDGNIDHSLQEIEKHFSSYEGIIEKNIRGKVEDEPKSHFLSYVPPDLSEMEKSWLKTQLILGVSVKIFGKSVGKMVVCAAVGGTAGLVVGIFIGGAVGGIAGGVGVVPGAAVGGLIGAGVGGAAGAGYGVYRVIRDGKVDVNEFYRDFQILKDVEDGSHKSVRSTIVVAQEFFSYYLEELDGKEMGPMIFCPLSLDIMLFPVKANCGDVYELLSITKSLKESKQCPLCRRKVEKLTFDFETMKDIRDAVRGALGYLRESAGNQRVLLWQKQFKITKFDRLDQITRAKIKNGTPLSLAEKRILYHIFKEYSRNFERINRVIKDTLSSLLSNSFDREKIDLDKYGKLRKQLQEYFK</sequence>
<dbReference type="Gene3D" id="3.30.40.10">
    <property type="entry name" value="Zinc/RING finger domain, C3HC4 (zinc finger)"/>
    <property type="match status" value="1"/>
</dbReference>
<reference evidence="2" key="1">
    <citation type="journal article" date="2015" name="Nature">
        <title>Complex archaea that bridge the gap between prokaryotes and eukaryotes.</title>
        <authorList>
            <person name="Spang A."/>
            <person name="Saw J.H."/>
            <person name="Jorgensen S.L."/>
            <person name="Zaremba-Niedzwiedzka K."/>
            <person name="Martijn J."/>
            <person name="Lind A.E."/>
            <person name="van Eijk R."/>
            <person name="Schleper C."/>
            <person name="Guy L."/>
            <person name="Ettema T.J."/>
        </authorList>
    </citation>
    <scope>NUCLEOTIDE SEQUENCE</scope>
</reference>
<organism evidence="2">
    <name type="scientific">marine sediment metagenome</name>
    <dbReference type="NCBI Taxonomy" id="412755"/>
    <lineage>
        <taxon>unclassified sequences</taxon>
        <taxon>metagenomes</taxon>
        <taxon>ecological metagenomes</taxon>
    </lineage>
</organism>
<evidence type="ECO:0000256" key="1">
    <source>
        <dbReference type="SAM" id="Phobius"/>
    </source>
</evidence>
<feature type="transmembrane region" description="Helical" evidence="1">
    <location>
        <begin position="133"/>
        <end position="158"/>
    </location>
</feature>
<dbReference type="EMBL" id="LAZR01011336">
    <property type="protein sequence ID" value="KKM62257.1"/>
    <property type="molecule type" value="Genomic_DNA"/>
</dbReference>
<name>A0A0F9LYY7_9ZZZZ</name>
<dbReference type="AlphaFoldDB" id="A0A0F9LYY7"/>
<protein>
    <recommendedName>
        <fullName evidence="3">U-box domain-containing protein</fullName>
    </recommendedName>
</protein>
<feature type="transmembrane region" description="Helical" evidence="1">
    <location>
        <begin position="164"/>
        <end position="188"/>
    </location>
</feature>
<keyword evidence="1" id="KW-0472">Membrane</keyword>
<keyword evidence="1" id="KW-0812">Transmembrane</keyword>
<evidence type="ECO:0000313" key="2">
    <source>
        <dbReference type="EMBL" id="KKM62257.1"/>
    </source>
</evidence>
<keyword evidence="1" id="KW-1133">Transmembrane helix</keyword>
<dbReference type="SUPFAM" id="SSF57850">
    <property type="entry name" value="RING/U-box"/>
    <property type="match status" value="1"/>
</dbReference>
<comment type="caution">
    <text evidence="2">The sequence shown here is derived from an EMBL/GenBank/DDBJ whole genome shotgun (WGS) entry which is preliminary data.</text>
</comment>
<dbReference type="InterPro" id="IPR013083">
    <property type="entry name" value="Znf_RING/FYVE/PHD"/>
</dbReference>
<dbReference type="CDD" id="cd16452">
    <property type="entry name" value="SP-RING-like"/>
    <property type="match status" value="1"/>
</dbReference>
<accession>A0A0F9LYY7</accession>
<proteinExistence type="predicted"/>